<feature type="region of interest" description="Disordered" evidence="1">
    <location>
        <begin position="1"/>
        <end position="22"/>
    </location>
</feature>
<evidence type="ECO:0000256" key="1">
    <source>
        <dbReference type="SAM" id="MobiDB-lite"/>
    </source>
</evidence>
<accession>A0A6L7HVE4</accession>
<dbReference type="RefSeq" id="WP_160793967.1">
    <property type="nucleotide sequence ID" value="NZ_WRPA01000003.1"/>
</dbReference>
<gene>
    <name evidence="2" type="ORF">GNT65_04740</name>
</gene>
<sequence>MTKNNPKTGQVNGATFDKQTKGSTTFDDVEPMLLTTINLEYSLSELVAVTTEYIRLINLCIKTVEGRTDEQ</sequence>
<dbReference type="Proteomes" id="UP000474778">
    <property type="component" value="Unassembled WGS sequence"/>
</dbReference>
<feature type="compositionally biased region" description="Polar residues" evidence="1">
    <location>
        <begin position="1"/>
        <end position="13"/>
    </location>
</feature>
<proteinExistence type="predicted"/>
<comment type="caution">
    <text evidence="2">The sequence shown here is derived from an EMBL/GenBank/DDBJ whole genome shotgun (WGS) entry which is preliminary data.</text>
</comment>
<name>A0A6L7HVE4_9GAMM</name>
<evidence type="ECO:0000313" key="2">
    <source>
        <dbReference type="EMBL" id="MXR67980.1"/>
    </source>
</evidence>
<keyword evidence="3" id="KW-1185">Reference proteome</keyword>
<dbReference type="AlphaFoldDB" id="A0A6L7HVE4"/>
<dbReference type="EMBL" id="WRPA01000003">
    <property type="protein sequence ID" value="MXR67980.1"/>
    <property type="molecule type" value="Genomic_DNA"/>
</dbReference>
<reference evidence="2 3" key="1">
    <citation type="submission" date="2019-12" db="EMBL/GenBank/DDBJ databases">
        <title>Shewanella insulae sp. nov., isolated from a tidal flat.</title>
        <authorList>
            <person name="Yoon J.-H."/>
        </authorList>
    </citation>
    <scope>NUCLEOTIDE SEQUENCE [LARGE SCALE GENOMIC DNA]</scope>
    <source>
        <strain evidence="2 3">JBTF-M18</strain>
    </source>
</reference>
<evidence type="ECO:0000313" key="3">
    <source>
        <dbReference type="Proteomes" id="UP000474778"/>
    </source>
</evidence>
<protein>
    <submittedName>
        <fullName evidence="2">Uncharacterized protein</fullName>
    </submittedName>
</protein>
<organism evidence="2 3">
    <name type="scientific">Shewanella insulae</name>
    <dbReference type="NCBI Taxonomy" id="2681496"/>
    <lineage>
        <taxon>Bacteria</taxon>
        <taxon>Pseudomonadati</taxon>
        <taxon>Pseudomonadota</taxon>
        <taxon>Gammaproteobacteria</taxon>
        <taxon>Alteromonadales</taxon>
        <taxon>Shewanellaceae</taxon>
        <taxon>Shewanella</taxon>
    </lineage>
</organism>